<dbReference type="Pfam" id="PF09664">
    <property type="entry name" value="DUF2399"/>
    <property type="match status" value="1"/>
</dbReference>
<evidence type="ECO:0000259" key="1">
    <source>
        <dbReference type="Pfam" id="PF09664"/>
    </source>
</evidence>
<sequence>MPIPAQTLSFLSAESLAPVWAGIRALLEQNGLSPTGTITAVVDDDGADRLSGLFGHTIAPGRVRLKLEDLDSTLRGSAAAAGVVAVVAEVTGFPLTDRKQVKADKEAETARVAAALDDAVNARWFTPEQTQQFLTGVRRSGILTRAGTDSALRAIAGFSYAWGELARADVFDDPDAASNPLWGLGELATAATSTAHGFDSGTVPSNLMMRALAVAFAIPVPLSGEGRRRLWEQAGVATDDVSGTAMTWGFRPPGHDRWSVMMRERAAQRLVTHLTAQELRAAGNVVFSEPGTTVFACENPQILSAAARAGVASPILCLSGQGSAAAWQILRALSESGVTVRYHGDFDWPGVLIVGRVVDAGGAPWRMGADDYESAAGAGQFEPLDGVQRPTPWDGRLAEVMVQRGIAVHEEAIVGDLLSDMARLSSDPRFSDPSPAR</sequence>
<evidence type="ECO:0000313" key="4">
    <source>
        <dbReference type="Proteomes" id="UP000636458"/>
    </source>
</evidence>
<dbReference type="InterPro" id="IPR024465">
    <property type="entry name" value="DUF2399"/>
</dbReference>
<accession>A0A934W4N7</accession>
<dbReference type="RefSeq" id="WP_200556234.1">
    <property type="nucleotide sequence ID" value="NZ_JAEPES010000003.1"/>
</dbReference>
<feature type="domain" description="DUF2399" evidence="1">
    <location>
        <begin position="272"/>
        <end position="421"/>
    </location>
</feature>
<dbReference type="Pfam" id="PF11796">
    <property type="entry name" value="DUF3323"/>
    <property type="match status" value="1"/>
</dbReference>
<protein>
    <submittedName>
        <fullName evidence="3">DUF2399 domain-containing protein</fullName>
    </submittedName>
</protein>
<feature type="domain" description="Conserved hypothetical protein CHP02679 N terminus" evidence="2">
    <location>
        <begin position="42"/>
        <end position="252"/>
    </location>
</feature>
<evidence type="ECO:0000259" key="2">
    <source>
        <dbReference type="Pfam" id="PF11796"/>
    </source>
</evidence>
<gene>
    <name evidence="3" type="ORF">IV501_08500</name>
</gene>
<dbReference type="Proteomes" id="UP000636458">
    <property type="component" value="Unassembled WGS sequence"/>
</dbReference>
<keyword evidence="4" id="KW-1185">Reference proteome</keyword>
<reference evidence="3" key="1">
    <citation type="submission" date="2021-01" db="EMBL/GenBank/DDBJ databases">
        <title>Lacisediminihabitans sp. nov. strain G11-30, isolated from Antarctic Soil.</title>
        <authorList>
            <person name="Li J."/>
        </authorList>
    </citation>
    <scope>NUCLEOTIDE SEQUENCE</scope>
    <source>
        <strain evidence="3">G11-30</strain>
    </source>
</reference>
<organism evidence="3 4">
    <name type="scientific">Lacisediminihabitans changchengi</name>
    <dbReference type="NCBI Taxonomy" id="2787634"/>
    <lineage>
        <taxon>Bacteria</taxon>
        <taxon>Bacillati</taxon>
        <taxon>Actinomycetota</taxon>
        <taxon>Actinomycetes</taxon>
        <taxon>Micrococcales</taxon>
        <taxon>Microbacteriaceae</taxon>
        <taxon>Lacisediminihabitans</taxon>
    </lineage>
</organism>
<dbReference type="AlphaFoldDB" id="A0A934W4N7"/>
<comment type="caution">
    <text evidence="3">The sequence shown here is derived from an EMBL/GenBank/DDBJ whole genome shotgun (WGS) entry which is preliminary data.</text>
</comment>
<dbReference type="EMBL" id="JAEPES010000003">
    <property type="protein sequence ID" value="MBK4347670.1"/>
    <property type="molecule type" value="Genomic_DNA"/>
</dbReference>
<dbReference type="InterPro" id="IPR024466">
    <property type="entry name" value="CHP02679_N"/>
</dbReference>
<evidence type="ECO:0000313" key="3">
    <source>
        <dbReference type="EMBL" id="MBK4347670.1"/>
    </source>
</evidence>
<name>A0A934W4N7_9MICO</name>
<proteinExistence type="predicted"/>